<dbReference type="Gene3D" id="3.40.50.2300">
    <property type="match status" value="1"/>
</dbReference>
<dbReference type="Proteomes" id="UP000698240">
    <property type="component" value="Unassembled WGS sequence"/>
</dbReference>
<evidence type="ECO:0000256" key="3">
    <source>
        <dbReference type="ARBA" id="ARBA00023159"/>
    </source>
</evidence>
<dbReference type="SUPFAM" id="SSF46894">
    <property type="entry name" value="C-terminal effector domain of the bipartite response regulators"/>
    <property type="match status" value="1"/>
</dbReference>
<keyword evidence="1" id="KW-0805">Transcription regulation</keyword>
<keyword evidence="2" id="KW-0238">DNA-binding</keyword>
<dbReference type="Pfam" id="PF00196">
    <property type="entry name" value="GerE"/>
    <property type="match status" value="1"/>
</dbReference>
<accession>A0AA91BCQ2</accession>
<dbReference type="PANTHER" id="PTHR44688">
    <property type="entry name" value="DNA-BINDING TRANSCRIPTIONAL ACTIVATOR DEVR_DOSR"/>
    <property type="match status" value="1"/>
</dbReference>
<dbReference type="EMBL" id="JAASAN010000018">
    <property type="protein sequence ID" value="NIL29050.1"/>
    <property type="molecule type" value="Genomic_DNA"/>
</dbReference>
<evidence type="ECO:0000256" key="4">
    <source>
        <dbReference type="ARBA" id="ARBA00023163"/>
    </source>
</evidence>
<dbReference type="InterPro" id="IPR016032">
    <property type="entry name" value="Sig_transdc_resp-reg_C-effctor"/>
</dbReference>
<dbReference type="InterPro" id="IPR000792">
    <property type="entry name" value="Tscrpt_reg_LuxR_C"/>
</dbReference>
<evidence type="ECO:0000313" key="6">
    <source>
        <dbReference type="EMBL" id="NIL29050.1"/>
    </source>
</evidence>
<reference evidence="6" key="1">
    <citation type="submission" date="2020-03" db="EMBL/GenBank/DDBJ databases">
        <authorList>
            <person name="Kislichkina A."/>
            <person name="Dentovskaya S."/>
            <person name="Shaikhutdinov R."/>
            <person name="Ivanov S."/>
            <person name="Sizova A."/>
            <person name="Solomentsev V."/>
            <person name="Bogun A."/>
        </authorList>
    </citation>
    <scope>NUCLEOTIDE SEQUENCE</scope>
    <source>
        <strain evidence="6">SCPM-O-B-8025</strain>
    </source>
</reference>
<comment type="caution">
    <text evidence="6">The sequence shown here is derived from an EMBL/GenBank/DDBJ whole genome shotgun (WGS) entry which is preliminary data.</text>
</comment>
<name>A0AA91BCQ2_9GAMM</name>
<proteinExistence type="predicted"/>
<dbReference type="GO" id="GO:0006355">
    <property type="term" value="P:regulation of DNA-templated transcription"/>
    <property type="evidence" value="ECO:0007669"/>
    <property type="project" value="InterPro"/>
</dbReference>
<dbReference type="PANTHER" id="PTHR44688:SF16">
    <property type="entry name" value="DNA-BINDING TRANSCRIPTIONAL ACTIVATOR DEVR_DOSR"/>
    <property type="match status" value="1"/>
</dbReference>
<organism evidence="6 7">
    <name type="scientific">Yersinia massiliensis</name>
    <dbReference type="NCBI Taxonomy" id="419257"/>
    <lineage>
        <taxon>Bacteria</taxon>
        <taxon>Pseudomonadati</taxon>
        <taxon>Pseudomonadota</taxon>
        <taxon>Gammaproteobacteria</taxon>
        <taxon>Enterobacterales</taxon>
        <taxon>Yersiniaceae</taxon>
        <taxon>Yersinia</taxon>
    </lineage>
</organism>
<evidence type="ECO:0000256" key="2">
    <source>
        <dbReference type="ARBA" id="ARBA00023125"/>
    </source>
</evidence>
<keyword evidence="3" id="KW-0010">Activator</keyword>
<dbReference type="PROSITE" id="PS50043">
    <property type="entry name" value="HTH_LUXR_2"/>
    <property type="match status" value="1"/>
</dbReference>
<sequence>MKVIVISECGLTNLSLNIIAQGINRIVGLGQNIKTDSYYSVENQDIYNQLNNRDVIILDVDNIPPIFVLKTISQIRESSPLAYIMVFCRKNEQTDDFICLSEISDGILCKTASIERIENLIINLLTSRKVPKIFDKSGLIQQIRRQLTCRENEVLEYLLLGLTNGDISKVLGMKYKTASAHRRNICSKLGVKEINQTLQSLLILK</sequence>
<dbReference type="PRINTS" id="PR00038">
    <property type="entry name" value="HTHLUXR"/>
</dbReference>
<dbReference type="AlphaFoldDB" id="A0AA91BCQ2"/>
<dbReference type="CDD" id="cd06170">
    <property type="entry name" value="LuxR_C_like"/>
    <property type="match status" value="1"/>
</dbReference>
<evidence type="ECO:0000256" key="1">
    <source>
        <dbReference type="ARBA" id="ARBA00023015"/>
    </source>
</evidence>
<evidence type="ECO:0000259" key="5">
    <source>
        <dbReference type="PROSITE" id="PS50043"/>
    </source>
</evidence>
<dbReference type="SMART" id="SM00421">
    <property type="entry name" value="HTH_LUXR"/>
    <property type="match status" value="1"/>
</dbReference>
<dbReference type="RefSeq" id="WP_019213431.1">
    <property type="nucleotide sequence ID" value="NZ_CABHYH010000010.1"/>
</dbReference>
<evidence type="ECO:0000313" key="7">
    <source>
        <dbReference type="Proteomes" id="UP000698240"/>
    </source>
</evidence>
<dbReference type="GeneID" id="61818102"/>
<keyword evidence="4" id="KW-0804">Transcription</keyword>
<feature type="domain" description="HTH luxR-type" evidence="5">
    <location>
        <begin position="140"/>
        <end position="205"/>
    </location>
</feature>
<gene>
    <name evidence="6" type="ORF">HB980_21225</name>
</gene>
<protein>
    <submittedName>
        <fullName evidence="6">Response regulator transcription factor</fullName>
    </submittedName>
</protein>
<dbReference type="GO" id="GO:0003677">
    <property type="term" value="F:DNA binding"/>
    <property type="evidence" value="ECO:0007669"/>
    <property type="project" value="UniProtKB-KW"/>
</dbReference>